<name>A0A9Q1BAS7_HOLLE</name>
<dbReference type="Gene3D" id="3.30.70.270">
    <property type="match status" value="2"/>
</dbReference>
<dbReference type="EMBL" id="JAIZAY010000022">
    <property type="protein sequence ID" value="KAJ8021051.1"/>
    <property type="molecule type" value="Genomic_DNA"/>
</dbReference>
<evidence type="ECO:0000256" key="2">
    <source>
        <dbReference type="ARBA" id="ARBA00022695"/>
    </source>
</evidence>
<dbReference type="Pfam" id="PF17917">
    <property type="entry name" value="RT_RNaseH"/>
    <property type="match status" value="1"/>
</dbReference>
<reference evidence="9" key="1">
    <citation type="submission" date="2021-10" db="EMBL/GenBank/DDBJ databases">
        <title>Tropical sea cucumber genome reveals ecological adaptation and Cuvierian tubules defense mechanism.</title>
        <authorList>
            <person name="Chen T."/>
        </authorList>
    </citation>
    <scope>NUCLEOTIDE SEQUENCE</scope>
    <source>
        <strain evidence="9">Nanhai2018</strain>
        <tissue evidence="9">Muscle</tissue>
    </source>
</reference>
<keyword evidence="4" id="KW-0255">Endonuclease</keyword>
<dbReference type="GO" id="GO:0004519">
    <property type="term" value="F:endonuclease activity"/>
    <property type="evidence" value="ECO:0007669"/>
    <property type="project" value="UniProtKB-KW"/>
</dbReference>
<evidence type="ECO:0000256" key="1">
    <source>
        <dbReference type="ARBA" id="ARBA00022679"/>
    </source>
</evidence>
<dbReference type="GO" id="GO:0003964">
    <property type="term" value="F:RNA-directed DNA polymerase activity"/>
    <property type="evidence" value="ECO:0007669"/>
    <property type="project" value="UniProtKB-KW"/>
</dbReference>
<dbReference type="OrthoDB" id="427924at2759"/>
<keyword evidence="7" id="KW-0812">Transmembrane</keyword>
<evidence type="ECO:0000313" key="10">
    <source>
        <dbReference type="Proteomes" id="UP001152320"/>
    </source>
</evidence>
<dbReference type="CDD" id="cd09274">
    <property type="entry name" value="RNase_HI_RT_Ty3"/>
    <property type="match status" value="1"/>
</dbReference>
<evidence type="ECO:0000256" key="3">
    <source>
        <dbReference type="ARBA" id="ARBA00022722"/>
    </source>
</evidence>
<dbReference type="Proteomes" id="UP001152320">
    <property type="component" value="Chromosome 22"/>
</dbReference>
<sequence>MAHHRLVVGEVLSRLKRYHIRIKPSECEWFKPSVVYLGHKVDGDGLHPTQNKADDLLNAPTPSNVSELQSYLRLLNFYGKFLPNLSTLLHPLHKLLCKNVPWVWTEACDVAFQQSKQHLLQSQLLVHYDVNKELRPACMRQLMGSGQSFRNGEERPIAFASRTLSKSEKNYAQIEREALSLIFGVKKFHKYLYGRMFTIITDHKPLTAILISKVPHTHISGCNLLILFLLVLSLFSSIIVN</sequence>
<keyword evidence="7" id="KW-1133">Transmembrane helix</keyword>
<keyword evidence="5" id="KW-0378">Hydrolase</keyword>
<evidence type="ECO:0000256" key="5">
    <source>
        <dbReference type="ARBA" id="ARBA00022801"/>
    </source>
</evidence>
<evidence type="ECO:0000313" key="9">
    <source>
        <dbReference type="EMBL" id="KAJ8021051.1"/>
    </source>
</evidence>
<evidence type="ECO:0000256" key="4">
    <source>
        <dbReference type="ARBA" id="ARBA00022759"/>
    </source>
</evidence>
<dbReference type="FunFam" id="3.30.70.270:FF:000063">
    <property type="entry name" value="Zinc knuckle domaincontaining protein"/>
    <property type="match status" value="1"/>
</dbReference>
<evidence type="ECO:0000256" key="7">
    <source>
        <dbReference type="SAM" id="Phobius"/>
    </source>
</evidence>
<evidence type="ECO:0000259" key="8">
    <source>
        <dbReference type="Pfam" id="PF17917"/>
    </source>
</evidence>
<keyword evidence="6" id="KW-0695">RNA-directed DNA polymerase</keyword>
<dbReference type="InterPro" id="IPR043128">
    <property type="entry name" value="Rev_trsase/Diguanyl_cyclase"/>
</dbReference>
<feature type="transmembrane region" description="Helical" evidence="7">
    <location>
        <begin position="222"/>
        <end position="240"/>
    </location>
</feature>
<dbReference type="InterPro" id="IPR043502">
    <property type="entry name" value="DNA/RNA_pol_sf"/>
</dbReference>
<keyword evidence="7" id="KW-0472">Membrane</keyword>
<accession>A0A9Q1BAS7</accession>
<keyword evidence="2" id="KW-0548">Nucleotidyltransferase</keyword>
<gene>
    <name evidence="9" type="ORF">HOLleu_40810</name>
</gene>
<dbReference type="AlphaFoldDB" id="A0A9Q1BAS7"/>
<evidence type="ECO:0000256" key="6">
    <source>
        <dbReference type="ARBA" id="ARBA00022918"/>
    </source>
</evidence>
<dbReference type="GO" id="GO:0016787">
    <property type="term" value="F:hydrolase activity"/>
    <property type="evidence" value="ECO:0007669"/>
    <property type="project" value="UniProtKB-KW"/>
</dbReference>
<keyword evidence="3" id="KW-0540">Nuclease</keyword>
<proteinExistence type="predicted"/>
<organism evidence="9 10">
    <name type="scientific">Holothuria leucospilota</name>
    <name type="common">Black long sea cucumber</name>
    <name type="synonym">Mertensiothuria leucospilota</name>
    <dbReference type="NCBI Taxonomy" id="206669"/>
    <lineage>
        <taxon>Eukaryota</taxon>
        <taxon>Metazoa</taxon>
        <taxon>Echinodermata</taxon>
        <taxon>Eleutherozoa</taxon>
        <taxon>Echinozoa</taxon>
        <taxon>Holothuroidea</taxon>
        <taxon>Aspidochirotacea</taxon>
        <taxon>Aspidochirotida</taxon>
        <taxon>Holothuriidae</taxon>
        <taxon>Holothuria</taxon>
    </lineage>
</organism>
<dbReference type="PANTHER" id="PTHR37984">
    <property type="entry name" value="PROTEIN CBG26694"/>
    <property type="match status" value="1"/>
</dbReference>
<keyword evidence="1" id="KW-0808">Transferase</keyword>
<dbReference type="SUPFAM" id="SSF56672">
    <property type="entry name" value="DNA/RNA polymerases"/>
    <property type="match status" value="1"/>
</dbReference>
<protein>
    <recommendedName>
        <fullName evidence="8">Reverse transcriptase RNase H-like domain-containing protein</fullName>
    </recommendedName>
</protein>
<comment type="caution">
    <text evidence="9">The sequence shown here is derived from an EMBL/GenBank/DDBJ whole genome shotgun (WGS) entry which is preliminary data.</text>
</comment>
<dbReference type="PANTHER" id="PTHR37984:SF10">
    <property type="entry name" value="RIBONUCLEASE H"/>
    <property type="match status" value="1"/>
</dbReference>
<keyword evidence="10" id="KW-1185">Reference proteome</keyword>
<dbReference type="InterPro" id="IPR050951">
    <property type="entry name" value="Retrovirus_Pol_polyprotein"/>
</dbReference>
<dbReference type="InterPro" id="IPR041373">
    <property type="entry name" value="RT_RNaseH"/>
</dbReference>
<feature type="domain" description="Reverse transcriptase RNase H-like" evidence="8">
    <location>
        <begin position="129"/>
        <end position="214"/>
    </location>
</feature>